<evidence type="ECO:0000256" key="2">
    <source>
        <dbReference type="ARBA" id="ARBA00009863"/>
    </source>
</evidence>
<keyword evidence="3" id="KW-0809">Transit peptide</keyword>
<evidence type="ECO:0000256" key="3">
    <source>
        <dbReference type="ARBA" id="ARBA00022946"/>
    </source>
</evidence>
<dbReference type="InterPro" id="IPR027417">
    <property type="entry name" value="P-loop_NTPase"/>
</dbReference>
<feature type="region of interest" description="Disordered" evidence="8">
    <location>
        <begin position="37"/>
        <end position="75"/>
    </location>
</feature>
<name>A0A9P5X3X8_9AGAR</name>
<dbReference type="Pfam" id="PF10236">
    <property type="entry name" value="DAP3"/>
    <property type="match status" value="1"/>
</dbReference>
<evidence type="ECO:0000256" key="8">
    <source>
        <dbReference type="SAM" id="MobiDB-lite"/>
    </source>
</evidence>
<organism evidence="9 10">
    <name type="scientific">Macrolepiota fuliginosa MF-IS2</name>
    <dbReference type="NCBI Taxonomy" id="1400762"/>
    <lineage>
        <taxon>Eukaryota</taxon>
        <taxon>Fungi</taxon>
        <taxon>Dikarya</taxon>
        <taxon>Basidiomycota</taxon>
        <taxon>Agaricomycotina</taxon>
        <taxon>Agaricomycetes</taxon>
        <taxon>Agaricomycetidae</taxon>
        <taxon>Agaricales</taxon>
        <taxon>Agaricineae</taxon>
        <taxon>Agaricaceae</taxon>
        <taxon>Macrolepiota</taxon>
    </lineage>
</organism>
<evidence type="ECO:0000256" key="6">
    <source>
        <dbReference type="ARBA" id="ARBA00023274"/>
    </source>
</evidence>
<evidence type="ECO:0000256" key="7">
    <source>
        <dbReference type="ARBA" id="ARBA00035140"/>
    </source>
</evidence>
<keyword evidence="10" id="KW-1185">Reference proteome</keyword>
<dbReference type="GO" id="GO:0005763">
    <property type="term" value="C:mitochondrial small ribosomal subunit"/>
    <property type="evidence" value="ECO:0007669"/>
    <property type="project" value="TreeGrafter"/>
</dbReference>
<dbReference type="EMBL" id="MU151638">
    <property type="protein sequence ID" value="KAF9442411.1"/>
    <property type="molecule type" value="Genomic_DNA"/>
</dbReference>
<keyword evidence="6" id="KW-0687">Ribonucleoprotein</keyword>
<evidence type="ECO:0000313" key="10">
    <source>
        <dbReference type="Proteomes" id="UP000807342"/>
    </source>
</evidence>
<keyword evidence="5" id="KW-0496">Mitochondrion</keyword>
<gene>
    <name evidence="9" type="ORF">P691DRAFT_810684</name>
</gene>
<keyword evidence="4" id="KW-0689">Ribosomal protein</keyword>
<comment type="similarity">
    <text evidence="2">Belongs to the mitochondrion-specific ribosomal protein mS29 family.</text>
</comment>
<evidence type="ECO:0000313" key="9">
    <source>
        <dbReference type="EMBL" id="KAF9442411.1"/>
    </source>
</evidence>
<dbReference type="AlphaFoldDB" id="A0A9P5X3X8"/>
<comment type="caution">
    <text evidence="9">The sequence shown here is derived from an EMBL/GenBank/DDBJ whole genome shotgun (WGS) entry which is preliminary data.</text>
</comment>
<evidence type="ECO:0000256" key="4">
    <source>
        <dbReference type="ARBA" id="ARBA00022980"/>
    </source>
</evidence>
<dbReference type="GO" id="GO:0003735">
    <property type="term" value="F:structural constituent of ribosome"/>
    <property type="evidence" value="ECO:0007669"/>
    <property type="project" value="TreeGrafter"/>
</dbReference>
<comment type="subcellular location">
    <subcellularLocation>
        <location evidence="1">Mitochondrion</location>
    </subcellularLocation>
</comment>
<evidence type="ECO:0000256" key="5">
    <source>
        <dbReference type="ARBA" id="ARBA00023128"/>
    </source>
</evidence>
<dbReference type="OrthoDB" id="274828at2759"/>
<dbReference type="SUPFAM" id="SSF52540">
    <property type="entry name" value="P-loop containing nucleoside triphosphate hydrolases"/>
    <property type="match status" value="1"/>
</dbReference>
<dbReference type="PANTHER" id="PTHR12810">
    <property type="entry name" value="MITOCHONDRIAL 28S RIBOSOMAL PROTEIN S29"/>
    <property type="match status" value="1"/>
</dbReference>
<evidence type="ECO:0000256" key="1">
    <source>
        <dbReference type="ARBA" id="ARBA00004173"/>
    </source>
</evidence>
<accession>A0A9P5X3X8</accession>
<reference evidence="9" key="1">
    <citation type="submission" date="2020-11" db="EMBL/GenBank/DDBJ databases">
        <authorList>
            <consortium name="DOE Joint Genome Institute"/>
            <person name="Ahrendt S."/>
            <person name="Riley R."/>
            <person name="Andreopoulos W."/>
            <person name="Labutti K."/>
            <person name="Pangilinan J."/>
            <person name="Ruiz-Duenas F.J."/>
            <person name="Barrasa J.M."/>
            <person name="Sanchez-Garcia M."/>
            <person name="Camarero S."/>
            <person name="Miyauchi S."/>
            <person name="Serrano A."/>
            <person name="Linde D."/>
            <person name="Babiker R."/>
            <person name="Drula E."/>
            <person name="Ayuso-Fernandez I."/>
            <person name="Pacheco R."/>
            <person name="Padilla G."/>
            <person name="Ferreira P."/>
            <person name="Barriuso J."/>
            <person name="Kellner H."/>
            <person name="Castanera R."/>
            <person name="Alfaro M."/>
            <person name="Ramirez L."/>
            <person name="Pisabarro A.G."/>
            <person name="Kuo A."/>
            <person name="Tritt A."/>
            <person name="Lipzen A."/>
            <person name="He G."/>
            <person name="Yan M."/>
            <person name="Ng V."/>
            <person name="Cullen D."/>
            <person name="Martin F."/>
            <person name="Rosso M.-N."/>
            <person name="Henrissat B."/>
            <person name="Hibbett D."/>
            <person name="Martinez A.T."/>
            <person name="Grigoriev I.V."/>
        </authorList>
    </citation>
    <scope>NUCLEOTIDE SEQUENCE</scope>
    <source>
        <strain evidence="9">MF-IS2</strain>
    </source>
</reference>
<proteinExistence type="inferred from homology"/>
<protein>
    <recommendedName>
        <fullName evidence="7">Small ribosomal subunit protein mS29</fullName>
    </recommendedName>
</protein>
<dbReference type="InterPro" id="IPR019368">
    <property type="entry name" value="Ribosomal_mS29"/>
</dbReference>
<dbReference type="PANTHER" id="PTHR12810:SF0">
    <property type="entry name" value="SMALL RIBOSOMAL SUBUNIT PROTEIN MS29"/>
    <property type="match status" value="1"/>
</dbReference>
<sequence>MSLLACTTRRALISGASVPSSSASALPRGVLFETRRYASRKRWKAKDESKKSGVQRDASGKPLASKKEKTPPLFTPLPVEQLKATVFEVESRSGVSTEEGAKEKESGRKVLKFLSKNVKRENVGLAMEFVKSQSGDGVSKHFGLPKTVWKEFKLLGRPTSVVRDVTIDTVEALDKAAELSSAETRLVLSGKSGCGKSYLLVQAVEHCAASGWVVLYIPRAVNLVNSTTPYTYDIRTQTFLQPESSYQILHRVKEANKKVFQELKTQNALVVDGWKTVPAGTTLSELVDLPREEVGRAPVVLDWLMKELEGQTTHPVLLAVDDFQALFNRTAYRDPHFKPIAPYHMQVPRLLLEFAAGKRKFAKGAVVGALNASDPVYGITTELSEALELDPAGGKLGAPWPYEKRSTFLTEYAQGMRKVDVPAGLSVREAESVFEVWMKQRVLASKAYDELFMAKYVESAGNARDFVWKGLLGTLQT</sequence>
<dbReference type="Gene3D" id="3.40.50.300">
    <property type="entry name" value="P-loop containing nucleotide triphosphate hydrolases"/>
    <property type="match status" value="1"/>
</dbReference>
<dbReference type="Proteomes" id="UP000807342">
    <property type="component" value="Unassembled WGS sequence"/>
</dbReference>